<dbReference type="InterPro" id="IPR000524">
    <property type="entry name" value="Tscrpt_reg_HTH_GntR"/>
</dbReference>
<gene>
    <name evidence="5" type="ORF">FB470_004669</name>
</gene>
<dbReference type="Pfam" id="PF00392">
    <property type="entry name" value="GntR"/>
    <property type="match status" value="1"/>
</dbReference>
<dbReference type="Gene3D" id="1.10.10.10">
    <property type="entry name" value="Winged helix-like DNA-binding domain superfamily/Winged helix DNA-binding domain"/>
    <property type="match status" value="1"/>
</dbReference>
<dbReference type="SUPFAM" id="SSF46785">
    <property type="entry name" value="Winged helix' DNA-binding domain"/>
    <property type="match status" value="1"/>
</dbReference>
<evidence type="ECO:0000256" key="1">
    <source>
        <dbReference type="ARBA" id="ARBA00023015"/>
    </source>
</evidence>
<keyword evidence="1" id="KW-0805">Transcription regulation</keyword>
<evidence type="ECO:0000313" key="5">
    <source>
        <dbReference type="EMBL" id="MDQ0380675.1"/>
    </source>
</evidence>
<comment type="caution">
    <text evidence="5">The sequence shown here is derived from an EMBL/GenBank/DDBJ whole genome shotgun (WGS) entry which is preliminary data.</text>
</comment>
<organism evidence="5 6">
    <name type="scientific">Amycolatopsis thermophila</name>
    <dbReference type="NCBI Taxonomy" id="206084"/>
    <lineage>
        <taxon>Bacteria</taxon>
        <taxon>Bacillati</taxon>
        <taxon>Actinomycetota</taxon>
        <taxon>Actinomycetes</taxon>
        <taxon>Pseudonocardiales</taxon>
        <taxon>Pseudonocardiaceae</taxon>
        <taxon>Amycolatopsis</taxon>
    </lineage>
</organism>
<dbReference type="RefSeq" id="WP_306994804.1">
    <property type="nucleotide sequence ID" value="NZ_JAUSUT010000001.1"/>
</dbReference>
<evidence type="ECO:0000256" key="2">
    <source>
        <dbReference type="ARBA" id="ARBA00023125"/>
    </source>
</evidence>
<dbReference type="Pfam" id="PF07729">
    <property type="entry name" value="FCD"/>
    <property type="match status" value="1"/>
</dbReference>
<dbReference type="CDD" id="cd07377">
    <property type="entry name" value="WHTH_GntR"/>
    <property type="match status" value="1"/>
</dbReference>
<keyword evidence="6" id="KW-1185">Reference proteome</keyword>
<dbReference type="EMBL" id="JAUSUT010000001">
    <property type="protein sequence ID" value="MDQ0380675.1"/>
    <property type="molecule type" value="Genomic_DNA"/>
</dbReference>
<dbReference type="InterPro" id="IPR036388">
    <property type="entry name" value="WH-like_DNA-bd_sf"/>
</dbReference>
<dbReference type="InterPro" id="IPR036390">
    <property type="entry name" value="WH_DNA-bd_sf"/>
</dbReference>
<evidence type="ECO:0000256" key="3">
    <source>
        <dbReference type="ARBA" id="ARBA00023163"/>
    </source>
</evidence>
<dbReference type="PANTHER" id="PTHR43537">
    <property type="entry name" value="TRANSCRIPTIONAL REGULATOR, GNTR FAMILY"/>
    <property type="match status" value="1"/>
</dbReference>
<dbReference type="InterPro" id="IPR011711">
    <property type="entry name" value="GntR_C"/>
</dbReference>
<protein>
    <submittedName>
        <fullName evidence="5">DNA-binding FadR family transcriptional regulator</fullName>
    </submittedName>
</protein>
<reference evidence="5 6" key="1">
    <citation type="submission" date="2023-07" db="EMBL/GenBank/DDBJ databases">
        <title>Sequencing the genomes of 1000 actinobacteria strains.</title>
        <authorList>
            <person name="Klenk H.-P."/>
        </authorList>
    </citation>
    <scope>NUCLEOTIDE SEQUENCE [LARGE SCALE GENOMIC DNA]</scope>
    <source>
        <strain evidence="5 6">DSM 45805</strain>
    </source>
</reference>
<dbReference type="PROSITE" id="PS50949">
    <property type="entry name" value="HTH_GNTR"/>
    <property type="match status" value="1"/>
</dbReference>
<evidence type="ECO:0000313" key="6">
    <source>
        <dbReference type="Proteomes" id="UP001229651"/>
    </source>
</evidence>
<keyword evidence="3" id="KW-0804">Transcription</keyword>
<dbReference type="Gene3D" id="1.20.120.530">
    <property type="entry name" value="GntR ligand-binding domain-like"/>
    <property type="match status" value="1"/>
</dbReference>
<sequence>MTETSTGGVVDVAIERLRERISRGEYGPGSRLPPEATLAEELQLSRLSLREAVRALVMAGVLEVRRGTGTFVTDLRPDKMVRVLGQFLDLSQDRHLGELFECRRVLEPGATALAATRMTDARLAVLHASVERMASLTDPEELVAEDLAFHGAIVAATGNRTLESLAESIAHRTARARIWRALVKEDVASWTHQQHLGIYQALRDRDSLAAFSAAARHVAEVENWITSRLAT</sequence>
<dbReference type="InterPro" id="IPR008920">
    <property type="entry name" value="TF_FadR/GntR_C"/>
</dbReference>
<name>A0ABU0EZC8_9PSEU</name>
<dbReference type="SMART" id="SM00345">
    <property type="entry name" value="HTH_GNTR"/>
    <property type="match status" value="1"/>
</dbReference>
<accession>A0ABU0EZC8</accession>
<dbReference type="GO" id="GO:0003677">
    <property type="term" value="F:DNA binding"/>
    <property type="evidence" value="ECO:0007669"/>
    <property type="project" value="UniProtKB-KW"/>
</dbReference>
<evidence type="ECO:0000259" key="4">
    <source>
        <dbReference type="PROSITE" id="PS50949"/>
    </source>
</evidence>
<dbReference type="SUPFAM" id="SSF48008">
    <property type="entry name" value="GntR ligand-binding domain-like"/>
    <property type="match status" value="1"/>
</dbReference>
<keyword evidence="2 5" id="KW-0238">DNA-binding</keyword>
<feature type="domain" description="HTH gntR-type" evidence="4">
    <location>
        <begin position="7"/>
        <end position="75"/>
    </location>
</feature>
<dbReference type="PRINTS" id="PR00035">
    <property type="entry name" value="HTHGNTR"/>
</dbReference>
<proteinExistence type="predicted"/>
<dbReference type="PANTHER" id="PTHR43537:SF44">
    <property type="entry name" value="GNTR FAMILY REGULATORY PROTEIN"/>
    <property type="match status" value="1"/>
</dbReference>
<dbReference type="SMART" id="SM00895">
    <property type="entry name" value="FCD"/>
    <property type="match status" value="1"/>
</dbReference>
<dbReference type="Proteomes" id="UP001229651">
    <property type="component" value="Unassembled WGS sequence"/>
</dbReference>